<feature type="transmembrane region" description="Helical" evidence="1">
    <location>
        <begin position="397"/>
        <end position="418"/>
    </location>
</feature>
<keyword evidence="3" id="KW-1185">Reference proteome</keyword>
<dbReference type="EMBL" id="LNIX01000026">
    <property type="protein sequence ID" value="OXA42436.1"/>
    <property type="molecule type" value="Genomic_DNA"/>
</dbReference>
<dbReference type="GO" id="GO:0003676">
    <property type="term" value="F:nucleic acid binding"/>
    <property type="evidence" value="ECO:0007669"/>
    <property type="project" value="InterPro"/>
</dbReference>
<evidence type="ECO:0000313" key="2">
    <source>
        <dbReference type="EMBL" id="OXA42436.1"/>
    </source>
</evidence>
<name>A0A226DE09_FOLCA</name>
<keyword evidence="1" id="KW-0812">Transmembrane</keyword>
<gene>
    <name evidence="2" type="ORF">Fcan01_22933</name>
</gene>
<comment type="caution">
    <text evidence="2">The sequence shown here is derived from an EMBL/GenBank/DDBJ whole genome shotgun (WGS) entry which is preliminary data.</text>
</comment>
<proteinExistence type="predicted"/>
<accession>A0A226DE09</accession>
<dbReference type="InterPro" id="IPR036397">
    <property type="entry name" value="RNaseH_sf"/>
</dbReference>
<protein>
    <submittedName>
        <fullName evidence="2">Mariner Mos1 transposase</fullName>
    </submittedName>
</protein>
<dbReference type="Gene3D" id="3.30.420.10">
    <property type="entry name" value="Ribonuclease H-like superfamily/Ribonuclease H"/>
    <property type="match status" value="1"/>
</dbReference>
<sequence length="584" mass="68032">MKTAQHKTQIQLERLRKLEEQIMRDLRLKLSYLEDEMGVPKPAICSMLTEVFDDNAPPHTWLFARVSADENRFTCTNHTPCSPDLTLSDYYSFRNLKKNIRGKRFSDDNEIKSYLDIPSTTIPLVLEKYPSQKYLRSLKRRQNDNFRWRCVFHGFLYPPMPNGWAPHSLFRYHAFYTEFWTGPVKVKKERFSNLIRHQDYYVYFMNRKSSRNWLQFAQGVQETQGQGGQSHSAVVFMSQNHKHPEWHISCNTCEKAKFTFYPSPAGITLIEGFLKLAATIHPDRIFQICDLYSQMAILNIQKTSFPNFLTISTHSNIDIATFSAIYPNNSYIFEVTTFMTSKNLKEPRRTTIQINTATHIPIVRMAAESPRFLTCDGLLNEAGSGRSFYHFVSAYQFWPWFSLVILILVTASILRIIFKLTKINCNEILLFLALLVEQGIDITPSKRKTWSSIFIFVPWLLMGIVISNAYKGQNVTDLTSPLTPSMVSQFEEILTRNYTLYVPSLKDYDLISKTFIERKETIRVASRLHISIMEYQKEKPSRDTLKFLRKLKSKIFVIRDRPNMTLMDAISSCNKSAIIRMAVK</sequence>
<dbReference type="AlphaFoldDB" id="A0A226DE09"/>
<evidence type="ECO:0000256" key="1">
    <source>
        <dbReference type="SAM" id="Phobius"/>
    </source>
</evidence>
<keyword evidence="1" id="KW-1133">Transmembrane helix</keyword>
<organism evidence="2 3">
    <name type="scientific">Folsomia candida</name>
    <name type="common">Springtail</name>
    <dbReference type="NCBI Taxonomy" id="158441"/>
    <lineage>
        <taxon>Eukaryota</taxon>
        <taxon>Metazoa</taxon>
        <taxon>Ecdysozoa</taxon>
        <taxon>Arthropoda</taxon>
        <taxon>Hexapoda</taxon>
        <taxon>Collembola</taxon>
        <taxon>Entomobryomorpha</taxon>
        <taxon>Isotomoidea</taxon>
        <taxon>Isotomidae</taxon>
        <taxon>Proisotominae</taxon>
        <taxon>Folsomia</taxon>
    </lineage>
</organism>
<dbReference type="Proteomes" id="UP000198287">
    <property type="component" value="Unassembled WGS sequence"/>
</dbReference>
<reference evidence="2 3" key="1">
    <citation type="submission" date="2015-12" db="EMBL/GenBank/DDBJ databases">
        <title>The genome of Folsomia candida.</title>
        <authorList>
            <person name="Faddeeva A."/>
            <person name="Derks M.F."/>
            <person name="Anvar Y."/>
            <person name="Smit S."/>
            <person name="Van Straalen N."/>
            <person name="Roelofs D."/>
        </authorList>
    </citation>
    <scope>NUCLEOTIDE SEQUENCE [LARGE SCALE GENOMIC DNA]</scope>
    <source>
        <strain evidence="2 3">VU population</strain>
        <tissue evidence="2">Whole body</tissue>
    </source>
</reference>
<feature type="transmembrane region" description="Helical" evidence="1">
    <location>
        <begin position="450"/>
        <end position="470"/>
    </location>
</feature>
<keyword evidence="1" id="KW-0472">Membrane</keyword>
<evidence type="ECO:0000313" key="3">
    <source>
        <dbReference type="Proteomes" id="UP000198287"/>
    </source>
</evidence>